<evidence type="ECO:0000256" key="3">
    <source>
        <dbReference type="ARBA" id="ARBA00022448"/>
    </source>
</evidence>
<feature type="transmembrane region" description="Helical" evidence="9">
    <location>
        <begin position="6"/>
        <end position="24"/>
    </location>
</feature>
<evidence type="ECO:0000313" key="11">
    <source>
        <dbReference type="Proteomes" id="UP000006732"/>
    </source>
</evidence>
<keyword evidence="4 8" id="KW-1003">Cell membrane</keyword>
<keyword evidence="5 9" id="KW-0812">Transmembrane</keyword>
<feature type="transmembrane region" description="Helical" evidence="9">
    <location>
        <begin position="36"/>
        <end position="56"/>
    </location>
</feature>
<reference evidence="10 11" key="1">
    <citation type="submission" date="2006-10" db="EMBL/GenBank/DDBJ databases">
        <title>Complete sequence of chromosome of Pelobacter propionicus DSM 2379.</title>
        <authorList>
            <consortium name="US DOE Joint Genome Institute"/>
            <person name="Copeland A."/>
            <person name="Lucas S."/>
            <person name="Lapidus A."/>
            <person name="Barry K."/>
            <person name="Detter J.C."/>
            <person name="Glavina del Rio T."/>
            <person name="Hammon N."/>
            <person name="Israni S."/>
            <person name="Dalin E."/>
            <person name="Tice H."/>
            <person name="Pitluck S."/>
            <person name="Saunders E."/>
            <person name="Brettin T."/>
            <person name="Bruce D."/>
            <person name="Han C."/>
            <person name="Tapia R."/>
            <person name="Schmutz J."/>
            <person name="Larimer F."/>
            <person name="Land M."/>
            <person name="Hauser L."/>
            <person name="Kyrpides N."/>
            <person name="Kim E."/>
            <person name="Lovley D."/>
            <person name="Richardson P."/>
        </authorList>
    </citation>
    <scope>NUCLEOTIDE SEQUENCE [LARGE SCALE GENOMIC DNA]</scope>
    <source>
        <strain evidence="11">DSM 2379 / NBRC 103807 / OttBd1</strain>
    </source>
</reference>
<dbReference type="PANTHER" id="PTHR34702">
    <property type="entry name" value="NA(+)/H(+) ANTIPORTER SUBUNIT F1"/>
    <property type="match status" value="1"/>
</dbReference>
<keyword evidence="8" id="KW-0050">Antiport</keyword>
<dbReference type="RefSeq" id="WP_011737035.1">
    <property type="nucleotide sequence ID" value="NC_008609.1"/>
</dbReference>
<accession>A1ATZ6</accession>
<protein>
    <submittedName>
        <fullName evidence="10">Multisubunit sodium/proton antiporter, MrpF subunit</fullName>
    </submittedName>
</protein>
<dbReference type="GO" id="GO:0005886">
    <property type="term" value="C:plasma membrane"/>
    <property type="evidence" value="ECO:0007669"/>
    <property type="project" value="UniProtKB-SubCell"/>
</dbReference>
<sequence>MTLSDGVTLIILPLLGAGLLISFYRVVRGPSLPDRVVALDLMATVIISISAVYSVASNEPSYLDAAVVLALITFLGTVAFAYYLNRSSSNA</sequence>
<keyword evidence="7 8" id="KW-0472">Membrane</keyword>
<dbReference type="EMBL" id="CP000482">
    <property type="protein sequence ID" value="ABL00817.1"/>
    <property type="molecule type" value="Genomic_DNA"/>
</dbReference>
<keyword evidence="11" id="KW-1185">Reference proteome</keyword>
<dbReference type="PANTHER" id="PTHR34702:SF1">
    <property type="entry name" value="NA(+)_H(+) ANTIPORTER SUBUNIT F"/>
    <property type="match status" value="1"/>
</dbReference>
<evidence type="ECO:0000256" key="5">
    <source>
        <dbReference type="ARBA" id="ARBA00022692"/>
    </source>
</evidence>
<dbReference type="NCBIfam" id="NF009243">
    <property type="entry name" value="PRK12599.1-2"/>
    <property type="match status" value="1"/>
</dbReference>
<dbReference type="eggNOG" id="COG2212">
    <property type="taxonomic scope" value="Bacteria"/>
</dbReference>
<dbReference type="AlphaFoldDB" id="A1ATZ6"/>
<feature type="transmembrane region" description="Helical" evidence="9">
    <location>
        <begin position="62"/>
        <end position="84"/>
    </location>
</feature>
<comment type="similarity">
    <text evidence="2 8">Belongs to the CPA3 antiporters (TC 2.A.63) subunit F family.</text>
</comment>
<proteinExistence type="inferred from homology"/>
<gene>
    <name evidence="10" type="ordered locus">Ppro_3223</name>
</gene>
<evidence type="ECO:0000256" key="8">
    <source>
        <dbReference type="PIRNR" id="PIRNR028784"/>
    </source>
</evidence>
<evidence type="ECO:0000256" key="4">
    <source>
        <dbReference type="ARBA" id="ARBA00022475"/>
    </source>
</evidence>
<name>A1ATZ6_PELPD</name>
<keyword evidence="8" id="KW-0406">Ion transport</keyword>
<organism evidence="10 11">
    <name type="scientific">Pelobacter propionicus (strain DSM 2379 / NBRC 103807 / OttBd1)</name>
    <dbReference type="NCBI Taxonomy" id="338966"/>
    <lineage>
        <taxon>Bacteria</taxon>
        <taxon>Pseudomonadati</taxon>
        <taxon>Thermodesulfobacteriota</taxon>
        <taxon>Desulfuromonadia</taxon>
        <taxon>Desulfuromonadales</taxon>
        <taxon>Desulfuromonadaceae</taxon>
        <taxon>Pelobacter</taxon>
    </lineage>
</organism>
<evidence type="ECO:0000256" key="7">
    <source>
        <dbReference type="ARBA" id="ARBA00023136"/>
    </source>
</evidence>
<dbReference type="OrthoDB" id="9800226at2"/>
<keyword evidence="6 9" id="KW-1133">Transmembrane helix</keyword>
<evidence type="ECO:0000313" key="10">
    <source>
        <dbReference type="EMBL" id="ABL00817.1"/>
    </source>
</evidence>
<dbReference type="STRING" id="338966.Ppro_3223"/>
<dbReference type="KEGG" id="ppd:Ppro_3223"/>
<evidence type="ECO:0000256" key="9">
    <source>
        <dbReference type="SAM" id="Phobius"/>
    </source>
</evidence>
<evidence type="ECO:0000256" key="1">
    <source>
        <dbReference type="ARBA" id="ARBA00004651"/>
    </source>
</evidence>
<evidence type="ECO:0000256" key="2">
    <source>
        <dbReference type="ARBA" id="ARBA00009212"/>
    </source>
</evidence>
<comment type="subcellular location">
    <subcellularLocation>
        <location evidence="1 8">Cell membrane</location>
        <topology evidence="1 8">Multi-pass membrane protein</topology>
    </subcellularLocation>
</comment>
<dbReference type="InterPro" id="IPR007208">
    <property type="entry name" value="MrpF/PhaF-like"/>
</dbReference>
<dbReference type="Pfam" id="PF04066">
    <property type="entry name" value="MrpF_PhaF"/>
    <property type="match status" value="1"/>
</dbReference>
<dbReference type="GO" id="GO:0015385">
    <property type="term" value="F:sodium:proton antiporter activity"/>
    <property type="evidence" value="ECO:0007669"/>
    <property type="project" value="TreeGrafter"/>
</dbReference>
<dbReference type="PIRSF" id="PIRSF028784">
    <property type="entry name" value="MrpF"/>
    <property type="match status" value="1"/>
</dbReference>
<dbReference type="HOGENOM" id="CLU_125825_1_2_7"/>
<evidence type="ECO:0000256" key="6">
    <source>
        <dbReference type="ARBA" id="ARBA00022989"/>
    </source>
</evidence>
<dbReference type="Proteomes" id="UP000006732">
    <property type="component" value="Chromosome"/>
</dbReference>
<keyword evidence="3 8" id="KW-0813">Transport</keyword>